<sequence>MIVAVALCLLSAVAYAFGASLQHREAEVSVRILLRRRRWWLAMAANGAGALLHVVALRYGPLTLVQALGVLTLVAAAFITRRHPTRAEAAGTALTTVALAAALALMGSSSQSLTTREGVTVSLAAAAIMAWAAVRPRLPALASAVVGGMGFGVASALTQTVMVHPSVATLTAIGLFNVAAVWFTQRSYRAGLAAPLATGTVANPATAALIGVLLLDQNFHGGPAGLIALLACVAAVTAGVWLLAHRVVQHPLEISGAHSGSWRHG</sequence>
<evidence type="ECO:0008006" key="5">
    <source>
        <dbReference type="Google" id="ProtNLM"/>
    </source>
</evidence>
<dbReference type="PANTHER" id="PTHR40761:SF1">
    <property type="entry name" value="CONSERVED INTEGRAL MEMBRANE ALANINE VALINE AND LEUCINE RICH PROTEIN-RELATED"/>
    <property type="match status" value="1"/>
</dbReference>
<feature type="transmembrane region" description="Helical" evidence="1">
    <location>
        <begin position="59"/>
        <end position="80"/>
    </location>
</feature>
<dbReference type="RefSeq" id="WP_097320435.1">
    <property type="nucleotide sequence ID" value="NZ_OBDY01000005.1"/>
</dbReference>
<gene>
    <name evidence="3" type="ORF">SAMN05421748_10574</name>
</gene>
<feature type="signal peptide" evidence="2">
    <location>
        <begin position="1"/>
        <end position="16"/>
    </location>
</feature>
<feature type="transmembrane region" description="Helical" evidence="1">
    <location>
        <begin position="167"/>
        <end position="184"/>
    </location>
</feature>
<dbReference type="Proteomes" id="UP000219612">
    <property type="component" value="Unassembled WGS sequence"/>
</dbReference>
<reference evidence="3 4" key="1">
    <citation type="submission" date="2017-09" db="EMBL/GenBank/DDBJ databases">
        <authorList>
            <person name="Ehlers B."/>
            <person name="Leendertz F.H."/>
        </authorList>
    </citation>
    <scope>NUCLEOTIDE SEQUENCE [LARGE SCALE GENOMIC DNA]</scope>
    <source>
        <strain evidence="3 4">CGMCC 4.6857</strain>
    </source>
</reference>
<dbReference type="EMBL" id="OBDY01000005">
    <property type="protein sequence ID" value="SNY37305.1"/>
    <property type="molecule type" value="Genomic_DNA"/>
</dbReference>
<proteinExistence type="predicted"/>
<keyword evidence="2" id="KW-0732">Signal</keyword>
<evidence type="ECO:0000256" key="1">
    <source>
        <dbReference type="SAM" id="Phobius"/>
    </source>
</evidence>
<organism evidence="3 4">
    <name type="scientific">Paractinoplanes atraurantiacus</name>
    <dbReference type="NCBI Taxonomy" id="1036182"/>
    <lineage>
        <taxon>Bacteria</taxon>
        <taxon>Bacillati</taxon>
        <taxon>Actinomycetota</taxon>
        <taxon>Actinomycetes</taxon>
        <taxon>Micromonosporales</taxon>
        <taxon>Micromonosporaceae</taxon>
        <taxon>Paractinoplanes</taxon>
    </lineage>
</organism>
<keyword evidence="1" id="KW-1133">Transmembrane helix</keyword>
<dbReference type="PANTHER" id="PTHR40761">
    <property type="entry name" value="CONSERVED INTEGRAL MEMBRANE ALANINE VALINE AND LEUCINE RICH PROTEIN-RELATED"/>
    <property type="match status" value="1"/>
</dbReference>
<protein>
    <recommendedName>
        <fullName evidence="5">Magnesium transporter NIPA</fullName>
    </recommendedName>
</protein>
<evidence type="ECO:0000256" key="2">
    <source>
        <dbReference type="SAM" id="SignalP"/>
    </source>
</evidence>
<dbReference type="AlphaFoldDB" id="A0A285HNK7"/>
<feature type="transmembrane region" description="Helical" evidence="1">
    <location>
        <begin position="196"/>
        <end position="215"/>
    </location>
</feature>
<name>A0A285HNK7_9ACTN</name>
<feature type="transmembrane region" description="Helical" evidence="1">
    <location>
        <begin position="141"/>
        <end position="161"/>
    </location>
</feature>
<feature type="transmembrane region" description="Helical" evidence="1">
    <location>
        <begin position="221"/>
        <end position="244"/>
    </location>
</feature>
<feature type="chain" id="PRO_5038632450" description="Magnesium transporter NIPA" evidence="2">
    <location>
        <begin position="17"/>
        <end position="265"/>
    </location>
</feature>
<evidence type="ECO:0000313" key="3">
    <source>
        <dbReference type="EMBL" id="SNY37305.1"/>
    </source>
</evidence>
<evidence type="ECO:0000313" key="4">
    <source>
        <dbReference type="Proteomes" id="UP000219612"/>
    </source>
</evidence>
<keyword evidence="1" id="KW-0812">Transmembrane</keyword>
<keyword evidence="4" id="KW-1185">Reference proteome</keyword>
<accession>A0A285HNK7</accession>
<keyword evidence="1" id="KW-0472">Membrane</keyword>